<accession>A0A1X1TUZ6</accession>
<dbReference type="Gene3D" id="1.20.140.10">
    <property type="entry name" value="Butyryl-CoA Dehydrogenase, subunit A, domain 3"/>
    <property type="match status" value="1"/>
</dbReference>
<keyword evidence="1" id="KW-0285">Flavoprotein</keyword>
<dbReference type="GO" id="GO:0033539">
    <property type="term" value="P:fatty acid beta-oxidation using acyl-CoA dehydrogenase"/>
    <property type="evidence" value="ECO:0007669"/>
    <property type="project" value="TreeGrafter"/>
</dbReference>
<comment type="caution">
    <text evidence="5">The sequence shown here is derived from an EMBL/GenBank/DDBJ whole genome shotgun (WGS) entry which is preliminary data.</text>
</comment>
<evidence type="ECO:0000256" key="3">
    <source>
        <dbReference type="ARBA" id="ARBA00023002"/>
    </source>
</evidence>
<dbReference type="Proteomes" id="UP000193010">
    <property type="component" value="Unassembled WGS sequence"/>
</dbReference>
<dbReference type="GO" id="GO:0016712">
    <property type="term" value="F:oxidoreductase activity, acting on paired donors, with incorporation or reduction of molecular oxygen, reduced flavin or flavoprotein as one donor, and incorporation of one atom of oxygen"/>
    <property type="evidence" value="ECO:0007669"/>
    <property type="project" value="TreeGrafter"/>
</dbReference>
<dbReference type="SUPFAM" id="SSF47203">
    <property type="entry name" value="Acyl-CoA dehydrogenase C-terminal domain-like"/>
    <property type="match status" value="1"/>
</dbReference>
<name>A0A1X1TUZ6_MYCFL</name>
<dbReference type="GO" id="GO:0003995">
    <property type="term" value="F:acyl-CoA dehydrogenase activity"/>
    <property type="evidence" value="ECO:0007669"/>
    <property type="project" value="TreeGrafter"/>
</dbReference>
<gene>
    <name evidence="5" type="ORF">AWC05_07795</name>
</gene>
<dbReference type="Gene3D" id="1.10.540.10">
    <property type="entry name" value="Acyl-CoA dehydrogenase/oxidase, N-terminal domain"/>
    <property type="match status" value="1"/>
</dbReference>
<proteinExistence type="predicted"/>
<dbReference type="InterPro" id="IPR013107">
    <property type="entry name" value="Acyl-CoA_DH_C"/>
</dbReference>
<evidence type="ECO:0000313" key="5">
    <source>
        <dbReference type="EMBL" id="ORV48400.1"/>
    </source>
</evidence>
<evidence type="ECO:0000259" key="4">
    <source>
        <dbReference type="Pfam" id="PF08028"/>
    </source>
</evidence>
<reference evidence="5 6" key="1">
    <citation type="submission" date="2016-01" db="EMBL/GenBank/DDBJ databases">
        <title>The new phylogeny of the genus Mycobacterium.</title>
        <authorList>
            <person name="Tarcisio F."/>
            <person name="Conor M."/>
            <person name="Antonella G."/>
            <person name="Elisabetta G."/>
            <person name="Giulia F.S."/>
            <person name="Sara T."/>
            <person name="Anna F."/>
            <person name="Clotilde B."/>
            <person name="Roberto B."/>
            <person name="Veronica D.S."/>
            <person name="Fabio R."/>
            <person name="Monica P."/>
            <person name="Olivier J."/>
            <person name="Enrico T."/>
            <person name="Nicola S."/>
        </authorList>
    </citation>
    <scope>NUCLEOTIDE SEQUENCE [LARGE SCALE GENOMIC DNA]</scope>
    <source>
        <strain evidence="5 6">DSM 44852</strain>
    </source>
</reference>
<dbReference type="Gene3D" id="2.40.110.10">
    <property type="entry name" value="Butyryl-CoA Dehydrogenase, subunit A, domain 2"/>
    <property type="match status" value="1"/>
</dbReference>
<dbReference type="InterPro" id="IPR046373">
    <property type="entry name" value="Acyl-CoA_Oxase/DH_mid-dom_sf"/>
</dbReference>
<dbReference type="PANTHER" id="PTHR48083:SF19">
    <property type="entry name" value="FLAVIN-DEPENDENT MONOOXYGENASE, OXYGENASE SUBUNIT HSAA"/>
    <property type="match status" value="1"/>
</dbReference>
<dbReference type="RefSeq" id="WP_085226837.1">
    <property type="nucleotide sequence ID" value="NZ_AP022576.1"/>
</dbReference>
<dbReference type="STRING" id="292462.AWC05_07795"/>
<evidence type="ECO:0000256" key="1">
    <source>
        <dbReference type="ARBA" id="ARBA00022630"/>
    </source>
</evidence>
<dbReference type="InterPro" id="IPR009100">
    <property type="entry name" value="AcylCoA_DH/oxidase_NM_dom_sf"/>
</dbReference>
<evidence type="ECO:0000256" key="2">
    <source>
        <dbReference type="ARBA" id="ARBA00022827"/>
    </source>
</evidence>
<feature type="domain" description="Acyl-CoA dehydrogenase C-terminal" evidence="4">
    <location>
        <begin position="242"/>
        <end position="371"/>
    </location>
</feature>
<dbReference type="PANTHER" id="PTHR48083">
    <property type="entry name" value="MEDIUM-CHAIN SPECIFIC ACYL-COA DEHYDROGENASE, MITOCHONDRIAL-RELATED"/>
    <property type="match status" value="1"/>
</dbReference>
<dbReference type="AlphaFoldDB" id="A0A1X1TUZ6"/>
<dbReference type="GO" id="GO:0050660">
    <property type="term" value="F:flavin adenine dinucleotide binding"/>
    <property type="evidence" value="ECO:0007669"/>
    <property type="project" value="InterPro"/>
</dbReference>
<dbReference type="PIRSF" id="PIRSF016578">
    <property type="entry name" value="HsaA"/>
    <property type="match status" value="1"/>
</dbReference>
<dbReference type="SUPFAM" id="SSF56645">
    <property type="entry name" value="Acyl-CoA dehydrogenase NM domain-like"/>
    <property type="match status" value="1"/>
</dbReference>
<keyword evidence="2" id="KW-0274">FAD</keyword>
<keyword evidence="6" id="KW-1185">Reference proteome</keyword>
<sequence>MNHGVLARDLPTHEQVVAQARAVQPILAKHAATGESLRRLPDPVDAALTRAGMFRLQTPKRFGGYAAGVRTVLEVGEALGEADASASWLVVLGASASSLAARFGPQAQEEFFGSNPDARFAGSTNPGTARRVPEGLSVCGRWPYASGAYQADWALVGGVLPGEPEEAMLCAMPAAELTLENTWRTIGMRGTGSDTWVADDVFVPDYRAVSLGAIADGTLPPTADEPMYRLPAVPAVMVPLLAPLLGVGRAALRFVADNAQTKPLAGTTISRQRESVGLQIRIAEAAMRLSTARLHAYDMAATVDAAATDGRTFGYAARAEFRARLGYAAHQVVDALSILVDAHGAGSFAESSQLQQYWRDANTAARHAGLQATVGYEVYGKSILGVPERISSTV</sequence>
<dbReference type="GO" id="GO:0005737">
    <property type="term" value="C:cytoplasm"/>
    <property type="evidence" value="ECO:0007669"/>
    <property type="project" value="TreeGrafter"/>
</dbReference>
<protein>
    <recommendedName>
        <fullName evidence="4">Acyl-CoA dehydrogenase C-terminal domain-containing protein</fullName>
    </recommendedName>
</protein>
<keyword evidence="3" id="KW-0560">Oxidoreductase</keyword>
<evidence type="ECO:0000313" key="6">
    <source>
        <dbReference type="Proteomes" id="UP000193010"/>
    </source>
</evidence>
<dbReference type="InterPro" id="IPR037069">
    <property type="entry name" value="AcylCoA_DH/ox_N_sf"/>
</dbReference>
<dbReference type="EMBL" id="LQOV01000034">
    <property type="protein sequence ID" value="ORV48400.1"/>
    <property type="molecule type" value="Genomic_DNA"/>
</dbReference>
<dbReference type="InterPro" id="IPR036250">
    <property type="entry name" value="AcylCo_DH-like_C"/>
</dbReference>
<dbReference type="OrthoDB" id="3404950at2"/>
<dbReference type="InterPro" id="IPR050741">
    <property type="entry name" value="Acyl-CoA_dehydrogenase"/>
</dbReference>
<organism evidence="5 6">
    <name type="scientific">Mycobacterium florentinum</name>
    <dbReference type="NCBI Taxonomy" id="292462"/>
    <lineage>
        <taxon>Bacteria</taxon>
        <taxon>Bacillati</taxon>
        <taxon>Actinomycetota</taxon>
        <taxon>Actinomycetes</taxon>
        <taxon>Mycobacteriales</taxon>
        <taxon>Mycobacteriaceae</taxon>
        <taxon>Mycobacterium</taxon>
        <taxon>Mycobacterium simiae complex</taxon>
    </lineage>
</organism>
<dbReference type="Pfam" id="PF08028">
    <property type="entry name" value="Acyl-CoA_dh_2"/>
    <property type="match status" value="1"/>
</dbReference>